<dbReference type="Gene3D" id="1.10.150.250">
    <property type="entry name" value="Flavinator of succinate dehydrogenase"/>
    <property type="match status" value="1"/>
</dbReference>
<dbReference type="RefSeq" id="WP_002641020.1">
    <property type="nucleotide sequence ID" value="NZ_CP019448.1"/>
</dbReference>
<keyword evidence="4" id="KW-0963">Cytoplasm</keyword>
<name>V9HDQ0_9NEIS</name>
<organism evidence="6 7">
    <name type="scientific">Simonsiella muelleri ATCC 29453</name>
    <dbReference type="NCBI Taxonomy" id="641147"/>
    <lineage>
        <taxon>Bacteria</taxon>
        <taxon>Pseudomonadati</taxon>
        <taxon>Pseudomonadota</taxon>
        <taxon>Betaproteobacteria</taxon>
        <taxon>Neisseriales</taxon>
        <taxon>Neisseriaceae</taxon>
        <taxon>Simonsiella</taxon>
    </lineage>
</organism>
<protein>
    <recommendedName>
        <fullName evidence="3">FAD assembly factor SdhE</fullName>
    </recommendedName>
</protein>
<dbReference type="AlphaFoldDB" id="V9HDQ0"/>
<dbReference type="EMBL" id="ADCY02000002">
    <property type="protein sequence ID" value="EFG31699.1"/>
    <property type="molecule type" value="Genomic_DNA"/>
</dbReference>
<dbReference type="Proteomes" id="UP000017813">
    <property type="component" value="Unassembled WGS sequence"/>
</dbReference>
<comment type="similarity">
    <text evidence="2">Belongs to the SdhE FAD assembly factor family.</text>
</comment>
<reference evidence="6 7" key="1">
    <citation type="submission" date="2010-03" db="EMBL/GenBank/DDBJ databases">
        <authorList>
            <consortium name="The Broad Institute Genome Sequencing Platform"/>
            <person name="Ward D."/>
            <person name="Earl A."/>
            <person name="Feldgarden M."/>
            <person name="Gevers D."/>
            <person name="Young S."/>
            <person name="Zeng Q."/>
            <person name="Koehrsen M."/>
            <person name="Alvarado L."/>
            <person name="Berlin A.M."/>
            <person name="Borenstein D."/>
            <person name="Chapman S.B."/>
            <person name="Chen Z."/>
            <person name="Engels R."/>
            <person name="Freedman E."/>
            <person name="Gellesch M."/>
            <person name="Goldberg J."/>
            <person name="Griggs A."/>
            <person name="Gujja S."/>
            <person name="Heilman E.R."/>
            <person name="Heiman D.I."/>
            <person name="Hepburn T.A."/>
            <person name="Howarth C."/>
            <person name="Jen D."/>
            <person name="Larson L."/>
            <person name="Mehta T."/>
            <person name="Park D."/>
            <person name="Pearson M."/>
            <person name="Richards J."/>
            <person name="Roberts A."/>
            <person name="Saif S."/>
            <person name="Shea T.D."/>
            <person name="Shenoy N."/>
            <person name="Sisk P."/>
            <person name="Stolte C."/>
            <person name="Sykes S.N."/>
            <person name="Walk T."/>
            <person name="White J."/>
            <person name="Yandava C."/>
            <person name="Izard J."/>
            <person name="Baranova O.V."/>
            <person name="Blanton J.M."/>
            <person name="Tanner A.C."/>
            <person name="Dewhirst F."/>
            <person name="Haas B."/>
            <person name="Nusbaum C."/>
            <person name="Birren B."/>
        </authorList>
    </citation>
    <scope>NUCLEOTIDE SEQUENCE [LARGE SCALE GENOMIC DNA]</scope>
    <source>
        <strain evidence="6 7">ATCC 29453</strain>
    </source>
</reference>
<comment type="subcellular location">
    <subcellularLocation>
        <location evidence="1">Cytoplasm</location>
    </subcellularLocation>
</comment>
<evidence type="ECO:0000256" key="2">
    <source>
        <dbReference type="ARBA" id="ARBA00008571"/>
    </source>
</evidence>
<keyword evidence="7" id="KW-1185">Reference proteome</keyword>
<accession>V9HDQ0</accession>
<dbReference type="GO" id="GO:0005737">
    <property type="term" value="C:cytoplasm"/>
    <property type="evidence" value="ECO:0007669"/>
    <property type="project" value="UniProtKB-SubCell"/>
</dbReference>
<evidence type="ECO:0000256" key="3">
    <source>
        <dbReference type="ARBA" id="ARBA00019418"/>
    </source>
</evidence>
<dbReference type="eggNOG" id="COG2938">
    <property type="taxonomic scope" value="Bacteria"/>
</dbReference>
<dbReference type="PANTHER" id="PTHR39585">
    <property type="entry name" value="FAD ASSEMBLY FACTOR SDHE"/>
    <property type="match status" value="1"/>
</dbReference>
<dbReference type="InterPro" id="IPR050531">
    <property type="entry name" value="SdhE_FAD_assembly_factor"/>
</dbReference>
<evidence type="ECO:0000256" key="1">
    <source>
        <dbReference type="ARBA" id="ARBA00004496"/>
    </source>
</evidence>
<keyword evidence="5" id="KW-0143">Chaperone</keyword>
<proteinExistence type="inferred from homology"/>
<evidence type="ECO:0000313" key="7">
    <source>
        <dbReference type="Proteomes" id="UP000017813"/>
    </source>
</evidence>
<evidence type="ECO:0000256" key="5">
    <source>
        <dbReference type="ARBA" id="ARBA00023186"/>
    </source>
</evidence>
<dbReference type="KEGG" id="smur:BWP33_02115"/>
<dbReference type="InterPro" id="IPR005631">
    <property type="entry name" value="SDH"/>
</dbReference>
<gene>
    <name evidence="6" type="ORF">HMPREF9021_00094</name>
</gene>
<comment type="caution">
    <text evidence="6">The sequence shown here is derived from an EMBL/GenBank/DDBJ whole genome shotgun (WGS) entry which is preliminary data.</text>
</comment>
<dbReference type="OrthoDB" id="9180899at2"/>
<dbReference type="STRING" id="641147.HMPREF9021_00094"/>
<dbReference type="HOGENOM" id="CLU_103054_2_3_4"/>
<sequence length="83" mass="9808">MAQFDDTAKRRIRFQTRRGLLELDIVLKRFMATEFDQLSDEELAIFVDILALEDQEFLALVNQVESPKRTDFEPLLAKIRHNK</sequence>
<reference evidence="6 7" key="2">
    <citation type="submission" date="2011-10" db="EMBL/GenBank/DDBJ databases">
        <title>The Genome Sequence of Simonsiella muelleri ATCC 29453.</title>
        <authorList>
            <consortium name="The Broad Institute Genome Sequencing Platform"/>
            <consortium name="The Broad Institute Genome Sequencing Center for Infectious Disease"/>
            <person name="Earl A."/>
            <person name="Ward D."/>
            <person name="Feldgarden M."/>
            <person name="Gevers D."/>
            <person name="Izard J."/>
            <person name="Baranova O.V."/>
            <person name="Blanton J.M."/>
            <person name="Tanner A.C."/>
            <person name="Dewhirst F."/>
            <person name="Young S.K."/>
            <person name="Zeng Q."/>
            <person name="Gargeya S."/>
            <person name="Fitzgerald M."/>
            <person name="Haas B."/>
            <person name="Abouelleil A."/>
            <person name="Alvarado L."/>
            <person name="Arachchi H.M."/>
            <person name="Berlin A."/>
            <person name="Brown A."/>
            <person name="Chapman S.B."/>
            <person name="Chen Z."/>
            <person name="Dunbar C."/>
            <person name="Freedman E."/>
            <person name="Gearin G."/>
            <person name="Goldberg J."/>
            <person name="Griggs A."/>
            <person name="Gujja S."/>
            <person name="Heiman D."/>
            <person name="Howarth C."/>
            <person name="Larson L."/>
            <person name="Lui A."/>
            <person name="MacDonald P.J.P."/>
            <person name="Montmayeur A."/>
            <person name="Murphy C."/>
            <person name="Neiman D."/>
            <person name="Pearson M."/>
            <person name="Priest M."/>
            <person name="Roberts A."/>
            <person name="Saif S."/>
            <person name="Shea T."/>
            <person name="Shenoy N."/>
            <person name="Sisk P."/>
            <person name="Stolte C."/>
            <person name="Sykes S."/>
            <person name="Wortman J."/>
            <person name="Nusbaum C."/>
            <person name="Birren B."/>
        </authorList>
    </citation>
    <scope>NUCLEOTIDE SEQUENCE [LARGE SCALE GENOMIC DNA]</scope>
    <source>
        <strain evidence="6 7">ATCC 29453</strain>
    </source>
</reference>
<dbReference type="Pfam" id="PF03937">
    <property type="entry name" value="Sdh5"/>
    <property type="match status" value="1"/>
</dbReference>
<evidence type="ECO:0000256" key="4">
    <source>
        <dbReference type="ARBA" id="ARBA00022490"/>
    </source>
</evidence>
<evidence type="ECO:0000313" key="6">
    <source>
        <dbReference type="EMBL" id="EFG31699.1"/>
    </source>
</evidence>
<dbReference type="InterPro" id="IPR036714">
    <property type="entry name" value="SDH_sf"/>
</dbReference>
<dbReference type="SUPFAM" id="SSF109910">
    <property type="entry name" value="YgfY-like"/>
    <property type="match status" value="1"/>
</dbReference>
<dbReference type="PANTHER" id="PTHR39585:SF1">
    <property type="entry name" value="FAD ASSEMBLY FACTOR SDHE"/>
    <property type="match status" value="1"/>
</dbReference>